<dbReference type="Proteomes" id="UP000054532">
    <property type="component" value="Unassembled WGS sequence"/>
</dbReference>
<dbReference type="AlphaFoldDB" id="W2MZY1"/>
<sequence>MKPEKLERFPLFAKLSDSCTENEEKEPVNLKRIVGATERERVDNCDTALLEEVEESQHQEPTTGGALHPPFQLKKLKKSTLLNDRKTPGGDTAEYWQNIFHVLDNNTSEWDGDQFNGVCELPVAGEDDQIVFNGLDETIPAPDTTYLPRTNVRTFPQESRLLGIRGQKFSIQTLISSERHLG</sequence>
<proteinExistence type="predicted"/>
<accession>W2MZY1</accession>
<evidence type="ECO:0000313" key="1">
    <source>
        <dbReference type="EMBL" id="ETM41009.1"/>
    </source>
</evidence>
<reference evidence="1" key="1">
    <citation type="submission" date="2013-11" db="EMBL/GenBank/DDBJ databases">
        <title>The Genome Sequence of Phytophthora parasitica IAC_01/95.</title>
        <authorList>
            <consortium name="The Broad Institute Genomics Platform"/>
            <person name="Russ C."/>
            <person name="Tyler B."/>
            <person name="Panabieres F."/>
            <person name="Shan W."/>
            <person name="Tripathy S."/>
            <person name="Grunwald N."/>
            <person name="Machado M."/>
            <person name="Johnson C.S."/>
            <person name="Arredondo F."/>
            <person name="Hong C."/>
            <person name="Coffey M."/>
            <person name="Young S.K."/>
            <person name="Zeng Q."/>
            <person name="Gargeya S."/>
            <person name="Fitzgerald M."/>
            <person name="Abouelleil A."/>
            <person name="Alvarado L."/>
            <person name="Chapman S.B."/>
            <person name="Gainer-Dewar J."/>
            <person name="Goldberg J."/>
            <person name="Griggs A."/>
            <person name="Gujja S."/>
            <person name="Hansen M."/>
            <person name="Howarth C."/>
            <person name="Imamovic A."/>
            <person name="Ireland A."/>
            <person name="Larimer J."/>
            <person name="McCowan C."/>
            <person name="Murphy C."/>
            <person name="Pearson M."/>
            <person name="Poon T.W."/>
            <person name="Priest M."/>
            <person name="Roberts A."/>
            <person name="Saif S."/>
            <person name="Shea T."/>
            <person name="Sykes S."/>
            <person name="Wortman J."/>
            <person name="Nusbaum C."/>
            <person name="Birren B."/>
        </authorList>
    </citation>
    <scope>NUCLEOTIDE SEQUENCE [LARGE SCALE GENOMIC DNA]</scope>
    <source>
        <strain evidence="1">IAC_01/95</strain>
    </source>
</reference>
<name>W2MZY1_PHYNI</name>
<protein>
    <submittedName>
        <fullName evidence="1">Uncharacterized protein</fullName>
    </submittedName>
</protein>
<dbReference type="EMBL" id="KI694259">
    <property type="protein sequence ID" value="ETM41009.1"/>
    <property type="molecule type" value="Genomic_DNA"/>
</dbReference>
<organism evidence="1">
    <name type="scientific">Phytophthora nicotianae</name>
    <name type="common">Potato buckeye rot agent</name>
    <name type="synonym">Phytophthora parasitica</name>
    <dbReference type="NCBI Taxonomy" id="4792"/>
    <lineage>
        <taxon>Eukaryota</taxon>
        <taxon>Sar</taxon>
        <taxon>Stramenopiles</taxon>
        <taxon>Oomycota</taxon>
        <taxon>Peronosporomycetes</taxon>
        <taxon>Peronosporales</taxon>
        <taxon>Peronosporaceae</taxon>
        <taxon>Phytophthora</taxon>
    </lineage>
</organism>
<gene>
    <name evidence="1" type="ORF">L914_13178</name>
</gene>